<name>A0ACB8Y3Y4_ARCLA</name>
<dbReference type="Proteomes" id="UP001055879">
    <property type="component" value="Linkage Group LG14"/>
</dbReference>
<organism evidence="1 2">
    <name type="scientific">Arctium lappa</name>
    <name type="common">Greater burdock</name>
    <name type="synonym">Lappa major</name>
    <dbReference type="NCBI Taxonomy" id="4217"/>
    <lineage>
        <taxon>Eukaryota</taxon>
        <taxon>Viridiplantae</taxon>
        <taxon>Streptophyta</taxon>
        <taxon>Embryophyta</taxon>
        <taxon>Tracheophyta</taxon>
        <taxon>Spermatophyta</taxon>
        <taxon>Magnoliopsida</taxon>
        <taxon>eudicotyledons</taxon>
        <taxon>Gunneridae</taxon>
        <taxon>Pentapetalae</taxon>
        <taxon>asterids</taxon>
        <taxon>campanulids</taxon>
        <taxon>Asterales</taxon>
        <taxon>Asteraceae</taxon>
        <taxon>Carduoideae</taxon>
        <taxon>Cardueae</taxon>
        <taxon>Arctiinae</taxon>
        <taxon>Arctium</taxon>
    </lineage>
</organism>
<proteinExistence type="predicted"/>
<reference evidence="1 2" key="2">
    <citation type="journal article" date="2022" name="Mol. Ecol. Resour.">
        <title>The genomes of chicory, endive, great burdock and yacon provide insights into Asteraceae paleo-polyploidization history and plant inulin production.</title>
        <authorList>
            <person name="Fan W."/>
            <person name="Wang S."/>
            <person name="Wang H."/>
            <person name="Wang A."/>
            <person name="Jiang F."/>
            <person name="Liu H."/>
            <person name="Zhao H."/>
            <person name="Xu D."/>
            <person name="Zhang Y."/>
        </authorList>
    </citation>
    <scope>NUCLEOTIDE SEQUENCE [LARGE SCALE GENOMIC DNA]</scope>
    <source>
        <strain evidence="2">cv. Niubang</strain>
    </source>
</reference>
<comment type="caution">
    <text evidence="1">The sequence shown here is derived from an EMBL/GenBank/DDBJ whole genome shotgun (WGS) entry which is preliminary data.</text>
</comment>
<dbReference type="EMBL" id="CM042060">
    <property type="protein sequence ID" value="KAI3678094.1"/>
    <property type="molecule type" value="Genomic_DNA"/>
</dbReference>
<keyword evidence="2" id="KW-1185">Reference proteome</keyword>
<evidence type="ECO:0000313" key="1">
    <source>
        <dbReference type="EMBL" id="KAI3678094.1"/>
    </source>
</evidence>
<gene>
    <name evidence="1" type="ORF">L6452_37375</name>
</gene>
<accession>A0ACB8Y3Y4</accession>
<reference evidence="2" key="1">
    <citation type="journal article" date="2022" name="Mol. Ecol. Resour.">
        <title>The genomes of chicory, endive, great burdock and yacon provide insights into Asteraceae palaeo-polyploidization history and plant inulin production.</title>
        <authorList>
            <person name="Fan W."/>
            <person name="Wang S."/>
            <person name="Wang H."/>
            <person name="Wang A."/>
            <person name="Jiang F."/>
            <person name="Liu H."/>
            <person name="Zhao H."/>
            <person name="Xu D."/>
            <person name="Zhang Y."/>
        </authorList>
    </citation>
    <scope>NUCLEOTIDE SEQUENCE [LARGE SCALE GENOMIC DNA]</scope>
    <source>
        <strain evidence="2">cv. Niubang</strain>
    </source>
</reference>
<evidence type="ECO:0000313" key="2">
    <source>
        <dbReference type="Proteomes" id="UP001055879"/>
    </source>
</evidence>
<sequence>MDGGGREGTVAPGIRFYPTEEELVSFYLKNKINGSRTQDMDRVIPQLDVYDFNPSDLPLEYAGELGHGEDKQWFFYIPRQEKEANGGRACRLTNLGYWKSSGSPSVVYSSSNQRIGMKRTMVFYYGRAPAVAARFKPVQSLYNKMLKGIRPKATRNYNTKFKSNSANKSQC</sequence>
<protein>
    <submittedName>
        <fullName evidence="1">Uncharacterized protein</fullName>
    </submittedName>
</protein>